<dbReference type="AlphaFoldDB" id="A0A1D2KM50"/>
<dbReference type="SUPFAM" id="SSF46689">
    <property type="entry name" value="Homeodomain-like"/>
    <property type="match status" value="1"/>
</dbReference>
<dbReference type="RefSeq" id="WP_069126214.1">
    <property type="nucleotide sequence ID" value="NZ_CBCPHX010000009.1"/>
</dbReference>
<dbReference type="GO" id="GO:0003677">
    <property type="term" value="F:DNA binding"/>
    <property type="evidence" value="ECO:0007669"/>
    <property type="project" value="UniProtKB-UniRule"/>
</dbReference>
<accession>A0A1D2KM50</accession>
<dbReference type="InterPro" id="IPR039532">
    <property type="entry name" value="TetR_C_Firmicutes"/>
</dbReference>
<evidence type="ECO:0000313" key="4">
    <source>
        <dbReference type="EMBL" id="ATF25781.1"/>
    </source>
</evidence>
<dbReference type="EMBL" id="CP023483">
    <property type="protein sequence ID" value="ATF25781.1"/>
    <property type="molecule type" value="Genomic_DNA"/>
</dbReference>
<sequence length="180" mass="21047">MANLTQTRTKKLFEQTLMSLLETKSFSSITINQLCEAAHIHRSTFYRYYTDKYALLEELVEFISADMYAKVEASKPTSRSMSEEVIGFIEANKTNFMNVITKNGNYELYEVLIKKVSAIMFDHYQDWDDDLSIKIRKSTYPEMMCHFYSSGIIEVLKRMVSSGDNYSREEFVKIIDDLIK</sequence>
<dbReference type="Pfam" id="PF00440">
    <property type="entry name" value="TetR_N"/>
    <property type="match status" value="1"/>
</dbReference>
<proteinExistence type="predicted"/>
<dbReference type="OrthoDB" id="9810250at2"/>
<feature type="DNA-binding region" description="H-T-H motif" evidence="2">
    <location>
        <begin position="30"/>
        <end position="49"/>
    </location>
</feature>
<protein>
    <submittedName>
        <fullName evidence="4">TetR/AcrR family transcriptional regulator</fullName>
    </submittedName>
</protein>
<dbReference type="Gene3D" id="1.10.357.10">
    <property type="entry name" value="Tetracycline Repressor, domain 2"/>
    <property type="match status" value="1"/>
</dbReference>
<dbReference type="InterPro" id="IPR001647">
    <property type="entry name" value="HTH_TetR"/>
</dbReference>
<gene>
    <name evidence="4" type="ORF">CNY62_04885</name>
</gene>
<dbReference type="STRING" id="2756.BFR44_06975"/>
<evidence type="ECO:0000256" key="2">
    <source>
        <dbReference type="PROSITE-ProRule" id="PRU00335"/>
    </source>
</evidence>
<dbReference type="PANTHER" id="PTHR43479">
    <property type="entry name" value="ACREF/ENVCD OPERON REPRESSOR-RELATED"/>
    <property type="match status" value="1"/>
</dbReference>
<organism evidence="4 5">
    <name type="scientific">Brochothrix thermosphacta</name>
    <name type="common">Microbacterium thermosphactum</name>
    <dbReference type="NCBI Taxonomy" id="2756"/>
    <lineage>
        <taxon>Bacteria</taxon>
        <taxon>Bacillati</taxon>
        <taxon>Bacillota</taxon>
        <taxon>Bacilli</taxon>
        <taxon>Bacillales</taxon>
        <taxon>Listeriaceae</taxon>
        <taxon>Brochothrix</taxon>
    </lineage>
</organism>
<name>A0A1D2KM50_BROTH</name>
<evidence type="ECO:0000259" key="3">
    <source>
        <dbReference type="PROSITE" id="PS50977"/>
    </source>
</evidence>
<evidence type="ECO:0000256" key="1">
    <source>
        <dbReference type="ARBA" id="ARBA00023125"/>
    </source>
</evidence>
<evidence type="ECO:0000313" key="5">
    <source>
        <dbReference type="Proteomes" id="UP000243591"/>
    </source>
</evidence>
<dbReference type="InterPro" id="IPR009057">
    <property type="entry name" value="Homeodomain-like_sf"/>
</dbReference>
<dbReference type="KEGG" id="bths:CNY62_04885"/>
<dbReference type="InterPro" id="IPR050624">
    <property type="entry name" value="HTH-type_Tx_Regulator"/>
</dbReference>
<dbReference type="PANTHER" id="PTHR43479:SF7">
    <property type="entry name" value="TETR-FAMILY TRANSCRIPTIONAL REGULATOR"/>
    <property type="match status" value="1"/>
</dbReference>
<dbReference type="Proteomes" id="UP000243591">
    <property type="component" value="Chromosome"/>
</dbReference>
<dbReference type="Pfam" id="PF14278">
    <property type="entry name" value="TetR_C_8"/>
    <property type="match status" value="1"/>
</dbReference>
<dbReference type="GeneID" id="66537621"/>
<keyword evidence="1 2" id="KW-0238">DNA-binding</keyword>
<keyword evidence="5" id="KW-1185">Reference proteome</keyword>
<feature type="domain" description="HTH tetR-type" evidence="3">
    <location>
        <begin position="7"/>
        <end position="67"/>
    </location>
</feature>
<dbReference type="PROSITE" id="PS50977">
    <property type="entry name" value="HTH_TETR_2"/>
    <property type="match status" value="1"/>
</dbReference>
<reference evidence="4 5" key="1">
    <citation type="submission" date="2017-09" db="EMBL/GenBank/DDBJ databases">
        <title>Complete Genome Sequences of Two Strains of the Meat Spoilage Bacterium Brochothrix thermosphacta Isolated from Ground Chicken.</title>
        <authorList>
            <person name="Paoli G.C."/>
            <person name="Wijey C."/>
            <person name="Chen C.-Y."/>
            <person name="Nguyen L."/>
            <person name="Yan X."/>
            <person name="Irwin P.L."/>
        </authorList>
    </citation>
    <scope>NUCLEOTIDE SEQUENCE [LARGE SCALE GENOMIC DNA]</scope>
    <source>
        <strain evidence="4 5">BI</strain>
    </source>
</reference>